<evidence type="ECO:0000313" key="1">
    <source>
        <dbReference type="EMBL" id="QSZ27189.1"/>
    </source>
</evidence>
<dbReference type="EMBL" id="CP060096">
    <property type="protein sequence ID" value="QSZ27189.1"/>
    <property type="molecule type" value="Genomic_DNA"/>
</dbReference>
<reference evidence="1" key="1">
    <citation type="submission" date="2020-08" db="EMBL/GenBank/DDBJ databases">
        <title>Genomic insights into the carbon and energy metabolism of the first obligate autotrophic acetogenic bacterium Aceticella autotrophica gen. nov., sp. nov.</title>
        <authorList>
            <person name="Toshchakov S.V."/>
            <person name="Elcheninov A.G."/>
            <person name="Kublanov I.V."/>
            <person name="Frolov E.N."/>
            <person name="Lebedinsky A.V."/>
        </authorList>
    </citation>
    <scope>NUCLEOTIDE SEQUENCE</scope>
    <source>
        <strain evidence="1">3443-3Ac</strain>
    </source>
</reference>
<dbReference type="KEGG" id="aaut:ACETAC_10155"/>
<evidence type="ECO:0000313" key="2">
    <source>
        <dbReference type="Proteomes" id="UP000671913"/>
    </source>
</evidence>
<name>A0A975GA76_9THEO</name>
<proteinExistence type="predicted"/>
<dbReference type="Proteomes" id="UP000671913">
    <property type="component" value="Chromosome"/>
</dbReference>
<sequence length="58" mass="7293">MFLNRLYKFNHYESDDEYNIFEEEIKNILPSLRKWDMFEKQKEIVEYIKDTIDDVLEN</sequence>
<organism evidence="1 2">
    <name type="scientific">Aceticella autotrophica</name>
    <dbReference type="NCBI Taxonomy" id="2755338"/>
    <lineage>
        <taxon>Bacteria</taxon>
        <taxon>Bacillati</taxon>
        <taxon>Bacillota</taxon>
        <taxon>Clostridia</taxon>
        <taxon>Thermoanaerobacterales</taxon>
        <taxon>Thermoanaerobacteraceae</taxon>
        <taxon>Aceticella</taxon>
    </lineage>
</organism>
<keyword evidence="2" id="KW-1185">Reference proteome</keyword>
<dbReference type="RefSeq" id="WP_284679879.1">
    <property type="nucleotide sequence ID" value="NZ_CP060096.1"/>
</dbReference>
<accession>A0A975GA76</accession>
<gene>
    <name evidence="1" type="ORF">ACETAC_10155</name>
</gene>
<dbReference type="AlphaFoldDB" id="A0A975GA76"/>
<protein>
    <submittedName>
        <fullName evidence="1">Uncharacterized protein</fullName>
    </submittedName>
</protein>